<protein>
    <submittedName>
        <fullName evidence="1">Uncharacterized protein</fullName>
    </submittedName>
</protein>
<dbReference type="EMBL" id="UINC01007416">
    <property type="protein sequence ID" value="SVA33191.1"/>
    <property type="molecule type" value="Genomic_DNA"/>
</dbReference>
<proteinExistence type="predicted"/>
<name>A0A381UZM9_9ZZZZ</name>
<gene>
    <name evidence="1" type="ORF">METZ01_LOCUS86045</name>
</gene>
<dbReference type="AlphaFoldDB" id="A0A381UZM9"/>
<evidence type="ECO:0000313" key="1">
    <source>
        <dbReference type="EMBL" id="SVA33191.1"/>
    </source>
</evidence>
<organism evidence="1">
    <name type="scientific">marine metagenome</name>
    <dbReference type="NCBI Taxonomy" id="408172"/>
    <lineage>
        <taxon>unclassified sequences</taxon>
        <taxon>metagenomes</taxon>
        <taxon>ecological metagenomes</taxon>
    </lineage>
</organism>
<sequence>MLVNLSAEKLDGQSEFKETFYSRFIKNRFRISANQDLELGTGSNPRPN</sequence>
<accession>A0A381UZM9</accession>
<reference evidence="1" key="1">
    <citation type="submission" date="2018-05" db="EMBL/GenBank/DDBJ databases">
        <authorList>
            <person name="Lanie J.A."/>
            <person name="Ng W.-L."/>
            <person name="Kazmierczak K.M."/>
            <person name="Andrzejewski T.M."/>
            <person name="Davidsen T.M."/>
            <person name="Wayne K.J."/>
            <person name="Tettelin H."/>
            <person name="Glass J.I."/>
            <person name="Rusch D."/>
            <person name="Podicherti R."/>
            <person name="Tsui H.-C.T."/>
            <person name="Winkler M.E."/>
        </authorList>
    </citation>
    <scope>NUCLEOTIDE SEQUENCE</scope>
</reference>